<evidence type="ECO:0000313" key="7">
    <source>
        <dbReference type="EMBL" id="AYD46660.1"/>
    </source>
</evidence>
<dbReference type="HAMAP" id="MF_01844">
    <property type="entry name" value="NhaA"/>
    <property type="match status" value="1"/>
</dbReference>
<proteinExistence type="inferred from homology"/>
<evidence type="ECO:0000313" key="8">
    <source>
        <dbReference type="Proteomes" id="UP000266118"/>
    </source>
</evidence>
<feature type="transmembrane region" description="Helical" evidence="6">
    <location>
        <begin position="361"/>
        <end position="382"/>
    </location>
</feature>
<name>A0A386HMA1_9BACT</name>
<dbReference type="PANTHER" id="PTHR30341:SF0">
    <property type="entry name" value="NA(+)_H(+) ANTIPORTER NHAA"/>
    <property type="match status" value="1"/>
</dbReference>
<feature type="transmembrane region" description="Helical" evidence="6">
    <location>
        <begin position="166"/>
        <end position="185"/>
    </location>
</feature>
<dbReference type="AlphaFoldDB" id="A0A386HMA1"/>
<dbReference type="GO" id="GO:0006885">
    <property type="term" value="P:regulation of pH"/>
    <property type="evidence" value="ECO:0007669"/>
    <property type="project" value="UniProtKB-UniRule"/>
</dbReference>
<dbReference type="KEGG" id="ark:D6B99_02925"/>
<dbReference type="GO" id="GO:0015385">
    <property type="term" value="F:sodium:proton antiporter activity"/>
    <property type="evidence" value="ECO:0007669"/>
    <property type="project" value="UniProtKB-UniRule"/>
</dbReference>
<gene>
    <name evidence="6 7" type="primary">nhaA</name>
    <name evidence="7" type="ORF">D6B99_02925</name>
</gene>
<dbReference type="PANTHER" id="PTHR30341">
    <property type="entry name" value="SODIUM ION/PROTON ANTIPORTER NHAA-RELATED"/>
    <property type="match status" value="1"/>
</dbReference>
<feature type="transmembrane region" description="Helical" evidence="6">
    <location>
        <begin position="70"/>
        <end position="88"/>
    </location>
</feature>
<comment type="catalytic activity">
    <reaction evidence="6">
        <text>Na(+)(in) + 2 H(+)(out) = Na(+)(out) + 2 H(+)(in)</text>
        <dbReference type="Rhea" id="RHEA:29251"/>
        <dbReference type="ChEBI" id="CHEBI:15378"/>
        <dbReference type="ChEBI" id="CHEBI:29101"/>
    </reaction>
</comment>
<dbReference type="InterPro" id="IPR004670">
    <property type="entry name" value="NhaA"/>
</dbReference>
<feature type="transmembrane region" description="Helical" evidence="6">
    <location>
        <begin position="191"/>
        <end position="208"/>
    </location>
</feature>
<keyword evidence="6" id="KW-0050">Antiport</keyword>
<dbReference type="Proteomes" id="UP000266118">
    <property type="component" value="Chromosome"/>
</dbReference>
<evidence type="ECO:0000256" key="2">
    <source>
        <dbReference type="ARBA" id="ARBA00022475"/>
    </source>
</evidence>
<evidence type="ECO:0000256" key="5">
    <source>
        <dbReference type="ARBA" id="ARBA00023136"/>
    </source>
</evidence>
<dbReference type="EMBL" id="CP032489">
    <property type="protein sequence ID" value="AYD46660.1"/>
    <property type="molecule type" value="Genomic_DNA"/>
</dbReference>
<keyword evidence="6" id="KW-0406">Ion transport</keyword>
<dbReference type="OrthoDB" id="9808135at2"/>
<keyword evidence="6" id="KW-0739">Sodium transport</keyword>
<keyword evidence="3 6" id="KW-0812">Transmembrane</keyword>
<feature type="transmembrane region" description="Helical" evidence="6">
    <location>
        <begin position="292"/>
        <end position="320"/>
    </location>
</feature>
<evidence type="ECO:0000256" key="1">
    <source>
        <dbReference type="ARBA" id="ARBA00004429"/>
    </source>
</evidence>
<dbReference type="GO" id="GO:0005886">
    <property type="term" value="C:plasma membrane"/>
    <property type="evidence" value="ECO:0007669"/>
    <property type="project" value="UniProtKB-SubCell"/>
</dbReference>
<evidence type="ECO:0000256" key="6">
    <source>
        <dbReference type="HAMAP-Rule" id="MF_01844"/>
    </source>
</evidence>
<keyword evidence="2 6" id="KW-1003">Cell membrane</keyword>
<dbReference type="NCBIfam" id="TIGR00773">
    <property type="entry name" value="NhaA"/>
    <property type="match status" value="1"/>
</dbReference>
<feature type="transmembrane region" description="Helical" evidence="6">
    <location>
        <begin position="26"/>
        <end position="50"/>
    </location>
</feature>
<feature type="transmembrane region" description="Helical" evidence="6">
    <location>
        <begin position="259"/>
        <end position="280"/>
    </location>
</feature>
<keyword evidence="5 6" id="KW-0472">Membrane</keyword>
<keyword evidence="6" id="KW-0915">Sodium</keyword>
<feature type="transmembrane region" description="Helical" evidence="6">
    <location>
        <begin position="332"/>
        <end position="355"/>
    </location>
</feature>
<organism evidence="7 8">
    <name type="scientific">Arachidicoccus soli</name>
    <dbReference type="NCBI Taxonomy" id="2341117"/>
    <lineage>
        <taxon>Bacteria</taxon>
        <taxon>Pseudomonadati</taxon>
        <taxon>Bacteroidota</taxon>
        <taxon>Chitinophagia</taxon>
        <taxon>Chitinophagales</taxon>
        <taxon>Chitinophagaceae</taxon>
        <taxon>Arachidicoccus</taxon>
    </lineage>
</organism>
<reference evidence="7 8" key="1">
    <citation type="submission" date="2018-09" db="EMBL/GenBank/DDBJ databases">
        <title>Arachidicoccus sp. nov., a bacterium isolated from soil.</title>
        <authorList>
            <person name="Weon H.-Y."/>
            <person name="Kwon S.-W."/>
            <person name="Lee S.A."/>
        </authorList>
    </citation>
    <scope>NUCLEOTIDE SEQUENCE [LARGE SCALE GENOMIC DNA]</scope>
    <source>
        <strain evidence="7 8">KIS59-12</strain>
    </source>
</reference>
<dbReference type="RefSeq" id="WP_119984914.1">
    <property type="nucleotide sequence ID" value="NZ_CP032489.1"/>
</dbReference>
<keyword evidence="8" id="KW-1185">Reference proteome</keyword>
<dbReference type="Pfam" id="PF06965">
    <property type="entry name" value="Na_H_antiport_1"/>
    <property type="match status" value="1"/>
</dbReference>
<feature type="transmembrane region" description="Helical" evidence="6">
    <location>
        <begin position="109"/>
        <end position="128"/>
    </location>
</feature>
<protein>
    <recommendedName>
        <fullName evidence="6">Na(+)/H(+) antiporter NhaA</fullName>
    </recommendedName>
    <alternativeName>
        <fullName evidence="6">Sodium/proton antiporter NhaA</fullName>
    </alternativeName>
</protein>
<dbReference type="Gene3D" id="1.20.1530.10">
    <property type="entry name" value="Na+/H+ antiporter like domain"/>
    <property type="match status" value="1"/>
</dbReference>
<evidence type="ECO:0000256" key="4">
    <source>
        <dbReference type="ARBA" id="ARBA00022989"/>
    </source>
</evidence>
<accession>A0A386HMA1</accession>
<comment type="similarity">
    <text evidence="6">Belongs to the NhaA Na(+)/H(+) (TC 2.A.33) antiporter family.</text>
</comment>
<evidence type="ECO:0000256" key="3">
    <source>
        <dbReference type="ARBA" id="ARBA00022692"/>
    </source>
</evidence>
<keyword evidence="4 6" id="KW-1133">Transmembrane helix</keyword>
<sequence>MRTLKTVHHKILTPIRKFINDSRATGILLIVCTIVSIALSNFAFSSTAYVSFWHQHFSETLSSLNLPNSPLHIINDVCMSFFFLLVGLEIKRELLVGELKSVRKSVLPVLAALGGMIVPAIIFTIFNGNTPFHHGWGIPMATDIAFSLGVLSLLGNRVPVQLKIFLTALAIIDDLGAIVTIALFYSAQLNWIYLLFAVLALGLILLLNKLKVQRIIYYIIPGAILWYCVFNSGIDASIAGVLFALCMPIDKISKIEQLLFYPVNFAIMPLFALANTAIILPSAMGSALTSTISFGIMLGLILGKPIGIFLFSFIASKIGIASMPSRTNYRELFGVSMLGGIGFTMSIFTASLAFNFEGLQIISKVAIIAGSLISAVAGYMFLRRVYGKKKTSIYLLNTADDLTEQDRAMEILAPRIVNQAIG</sequence>
<comment type="subcellular location">
    <subcellularLocation>
        <location evidence="1">Cell inner membrane</location>
        <topology evidence="1">Multi-pass membrane protein</topology>
    </subcellularLocation>
    <subcellularLocation>
        <location evidence="6">Cell membrane</location>
        <topology evidence="6">Multi-pass membrane protein</topology>
    </subcellularLocation>
</comment>
<comment type="function">
    <text evidence="6">Na(+)/H(+) antiporter that extrudes sodium in exchange for external protons.</text>
</comment>
<keyword evidence="6" id="KW-0813">Transport</keyword>
<dbReference type="InterPro" id="IPR023171">
    <property type="entry name" value="Na/H_antiporter_dom_sf"/>
</dbReference>